<dbReference type="EMBL" id="GBRH01221883">
    <property type="protein sequence ID" value="JAD76012.1"/>
    <property type="molecule type" value="Transcribed_RNA"/>
</dbReference>
<reference evidence="1" key="1">
    <citation type="submission" date="2014-09" db="EMBL/GenBank/DDBJ databases">
        <authorList>
            <person name="Magalhaes I.L.F."/>
            <person name="Oliveira U."/>
            <person name="Santos F.R."/>
            <person name="Vidigal T.H.D.A."/>
            <person name="Brescovit A.D."/>
            <person name="Santos A.J."/>
        </authorList>
    </citation>
    <scope>NUCLEOTIDE SEQUENCE</scope>
    <source>
        <tissue evidence="1">Shoot tissue taken approximately 20 cm above the soil surface</tissue>
    </source>
</reference>
<proteinExistence type="predicted"/>
<protein>
    <submittedName>
        <fullName evidence="1">Uncharacterized protein</fullName>
    </submittedName>
</protein>
<evidence type="ECO:0000313" key="1">
    <source>
        <dbReference type="EMBL" id="JAD76012.1"/>
    </source>
</evidence>
<organism evidence="1">
    <name type="scientific">Arundo donax</name>
    <name type="common">Giant reed</name>
    <name type="synonym">Donax arundinaceus</name>
    <dbReference type="NCBI Taxonomy" id="35708"/>
    <lineage>
        <taxon>Eukaryota</taxon>
        <taxon>Viridiplantae</taxon>
        <taxon>Streptophyta</taxon>
        <taxon>Embryophyta</taxon>
        <taxon>Tracheophyta</taxon>
        <taxon>Spermatophyta</taxon>
        <taxon>Magnoliopsida</taxon>
        <taxon>Liliopsida</taxon>
        <taxon>Poales</taxon>
        <taxon>Poaceae</taxon>
        <taxon>PACMAD clade</taxon>
        <taxon>Arundinoideae</taxon>
        <taxon>Arundineae</taxon>
        <taxon>Arundo</taxon>
    </lineage>
</organism>
<accession>A0A0A9CX00</accession>
<sequence>MVSRFLKDSSYKYSISTNLGKIQHIPMTGKQINRHVPCMRLNTLAILDATATVWMLQHIPVMNSRYQNTSSTTIKF</sequence>
<dbReference type="AlphaFoldDB" id="A0A0A9CX00"/>
<name>A0A0A9CX00_ARUDO</name>
<reference evidence="1" key="2">
    <citation type="journal article" date="2015" name="Data Brief">
        <title>Shoot transcriptome of the giant reed, Arundo donax.</title>
        <authorList>
            <person name="Barrero R.A."/>
            <person name="Guerrero F.D."/>
            <person name="Moolhuijzen P."/>
            <person name="Goolsby J.A."/>
            <person name="Tidwell J."/>
            <person name="Bellgard S.E."/>
            <person name="Bellgard M.I."/>
        </authorList>
    </citation>
    <scope>NUCLEOTIDE SEQUENCE</scope>
    <source>
        <tissue evidence="1">Shoot tissue taken approximately 20 cm above the soil surface</tissue>
    </source>
</reference>